<feature type="region of interest" description="Disordered" evidence="5">
    <location>
        <begin position="357"/>
        <end position="380"/>
    </location>
</feature>
<evidence type="ECO:0000256" key="2">
    <source>
        <dbReference type="ARBA" id="ARBA00022448"/>
    </source>
</evidence>
<dbReference type="GO" id="GO:0005524">
    <property type="term" value="F:ATP binding"/>
    <property type="evidence" value="ECO:0007669"/>
    <property type="project" value="UniProtKB-KW"/>
</dbReference>
<dbReference type="AlphaFoldDB" id="A0ABD6BYU6"/>
<feature type="compositionally biased region" description="Low complexity" evidence="5">
    <location>
        <begin position="1"/>
        <end position="15"/>
    </location>
</feature>
<dbReference type="InterPro" id="IPR003439">
    <property type="entry name" value="ABC_transporter-like_ATP-bd"/>
</dbReference>
<evidence type="ECO:0000256" key="3">
    <source>
        <dbReference type="ARBA" id="ARBA00022741"/>
    </source>
</evidence>
<dbReference type="EMBL" id="JBHUDB010000001">
    <property type="protein sequence ID" value="MFD1570010.1"/>
    <property type="molecule type" value="Genomic_DNA"/>
</dbReference>
<accession>A0ABD6BYU6</accession>
<dbReference type="InterPro" id="IPR003593">
    <property type="entry name" value="AAA+_ATPase"/>
</dbReference>
<dbReference type="SMART" id="SM00382">
    <property type="entry name" value="AAA"/>
    <property type="match status" value="1"/>
</dbReference>
<dbReference type="Proteomes" id="UP001597185">
    <property type="component" value="Unassembled WGS sequence"/>
</dbReference>
<keyword evidence="2" id="KW-0813">Transport</keyword>
<keyword evidence="3" id="KW-0547">Nucleotide-binding</keyword>
<comment type="caution">
    <text evidence="7">The sequence shown here is derived from an EMBL/GenBank/DDBJ whole genome shotgun (WGS) entry which is preliminary data.</text>
</comment>
<gene>
    <name evidence="7" type="ORF">ACFR9T_05345</name>
</gene>
<evidence type="ECO:0000256" key="1">
    <source>
        <dbReference type="ARBA" id="ARBA00005417"/>
    </source>
</evidence>
<sequence>MNETAAATRGASADAAPRDTDPGDAASEAAPVVVAEDVRKSYGDVVALAGVDLRVESGEVFGLIGPNGAGKTTLVRALTGTTTADGELKTFGVPPRDVDPQRIGLLPQSFDPPERLTASELVAYYGGLYDTARDADSVLRDVGMADDAEAWYETLSGGQKRRTCVATAIVNDPDLLFLDEPTTGIDPAGRRAIHRLIERLAGDGTTVFLTSHAMDEVERLADRVALLRDGSVVAVGPPDDLIAKHGGEPRLDVTLDDPASDEVVERVAEAVTAAGDEADKAAGDEVDEAAASDEATVTSLPGGATVEPTADGLRILGVRPEAIGDAVDALDAAGVTFESLAWTEPSLEDVYLRLTGEEYSPREETTMPDGSESADGEADR</sequence>
<dbReference type="Pfam" id="PF00005">
    <property type="entry name" value="ABC_tran"/>
    <property type="match status" value="1"/>
</dbReference>
<protein>
    <submittedName>
        <fullName evidence="7">ABC transporter ATP-binding protein</fullName>
    </submittedName>
</protein>
<dbReference type="InterPro" id="IPR027417">
    <property type="entry name" value="P-loop_NTPase"/>
</dbReference>
<feature type="domain" description="ABC transporter" evidence="6">
    <location>
        <begin position="33"/>
        <end position="254"/>
    </location>
</feature>
<comment type="similarity">
    <text evidence="1">Belongs to the ABC transporter superfamily.</text>
</comment>
<evidence type="ECO:0000256" key="5">
    <source>
        <dbReference type="SAM" id="MobiDB-lite"/>
    </source>
</evidence>
<dbReference type="SUPFAM" id="SSF52540">
    <property type="entry name" value="P-loop containing nucleoside triphosphate hydrolases"/>
    <property type="match status" value="1"/>
</dbReference>
<evidence type="ECO:0000313" key="7">
    <source>
        <dbReference type="EMBL" id="MFD1570010.1"/>
    </source>
</evidence>
<evidence type="ECO:0000256" key="4">
    <source>
        <dbReference type="ARBA" id="ARBA00022840"/>
    </source>
</evidence>
<keyword evidence="4 7" id="KW-0067">ATP-binding</keyword>
<dbReference type="PANTHER" id="PTHR42711:SF5">
    <property type="entry name" value="ABC TRANSPORTER ATP-BINDING PROTEIN NATA"/>
    <property type="match status" value="1"/>
</dbReference>
<organism evidence="7 8">
    <name type="scientific">Halorubrum laminariae</name>
    <dbReference type="NCBI Taxonomy" id="1433523"/>
    <lineage>
        <taxon>Archaea</taxon>
        <taxon>Methanobacteriati</taxon>
        <taxon>Methanobacteriota</taxon>
        <taxon>Stenosarchaea group</taxon>
        <taxon>Halobacteria</taxon>
        <taxon>Halobacteriales</taxon>
        <taxon>Haloferacaceae</taxon>
        <taxon>Halorubrum</taxon>
    </lineage>
</organism>
<dbReference type="PROSITE" id="PS50893">
    <property type="entry name" value="ABC_TRANSPORTER_2"/>
    <property type="match status" value="1"/>
</dbReference>
<evidence type="ECO:0000259" key="6">
    <source>
        <dbReference type="PROSITE" id="PS50893"/>
    </source>
</evidence>
<name>A0ABD6BYU6_9EURY</name>
<dbReference type="RefSeq" id="WP_256416716.1">
    <property type="nucleotide sequence ID" value="NZ_JANHDL010000001.1"/>
</dbReference>
<dbReference type="Gene3D" id="3.40.50.300">
    <property type="entry name" value="P-loop containing nucleotide triphosphate hydrolases"/>
    <property type="match status" value="1"/>
</dbReference>
<dbReference type="InterPro" id="IPR050763">
    <property type="entry name" value="ABC_transporter_ATP-binding"/>
</dbReference>
<proteinExistence type="inferred from homology"/>
<evidence type="ECO:0000313" key="8">
    <source>
        <dbReference type="Proteomes" id="UP001597185"/>
    </source>
</evidence>
<feature type="region of interest" description="Disordered" evidence="5">
    <location>
        <begin position="1"/>
        <end position="28"/>
    </location>
</feature>
<reference evidence="7 8" key="1">
    <citation type="journal article" date="2019" name="Int. J. Syst. Evol. Microbiol.">
        <title>The Global Catalogue of Microorganisms (GCM) 10K type strain sequencing project: providing services to taxonomists for standard genome sequencing and annotation.</title>
        <authorList>
            <consortium name="The Broad Institute Genomics Platform"/>
            <consortium name="The Broad Institute Genome Sequencing Center for Infectious Disease"/>
            <person name="Wu L."/>
            <person name="Ma J."/>
        </authorList>
    </citation>
    <scope>NUCLEOTIDE SEQUENCE [LARGE SCALE GENOMIC DNA]</scope>
    <source>
        <strain evidence="7 8">CGMCC 1.12689</strain>
    </source>
</reference>
<keyword evidence="8" id="KW-1185">Reference proteome</keyword>
<dbReference type="PANTHER" id="PTHR42711">
    <property type="entry name" value="ABC TRANSPORTER ATP-BINDING PROTEIN"/>
    <property type="match status" value="1"/>
</dbReference>
<dbReference type="CDD" id="cd03230">
    <property type="entry name" value="ABC_DR_subfamily_A"/>
    <property type="match status" value="1"/>
</dbReference>